<dbReference type="GO" id="GO:0005886">
    <property type="term" value="C:plasma membrane"/>
    <property type="evidence" value="ECO:0007669"/>
    <property type="project" value="TreeGrafter"/>
</dbReference>
<name>A0A914Q1L4_9BILA</name>
<dbReference type="InterPro" id="IPR020635">
    <property type="entry name" value="Tyr_kinase_cat_dom"/>
</dbReference>
<comment type="catalytic activity">
    <reaction evidence="9">
        <text>L-tyrosyl-[protein] + ATP = O-phospho-L-tyrosyl-[protein] + ADP + H(+)</text>
        <dbReference type="Rhea" id="RHEA:10596"/>
        <dbReference type="Rhea" id="RHEA-COMP:10136"/>
        <dbReference type="Rhea" id="RHEA-COMP:20101"/>
        <dbReference type="ChEBI" id="CHEBI:15378"/>
        <dbReference type="ChEBI" id="CHEBI:30616"/>
        <dbReference type="ChEBI" id="CHEBI:46858"/>
        <dbReference type="ChEBI" id="CHEBI:61978"/>
        <dbReference type="ChEBI" id="CHEBI:456216"/>
        <dbReference type="EC" id="2.7.10.1"/>
    </reaction>
</comment>
<dbReference type="GO" id="GO:0005524">
    <property type="term" value="F:ATP binding"/>
    <property type="evidence" value="ECO:0007669"/>
    <property type="project" value="UniProtKB-KW"/>
</dbReference>
<feature type="domain" description="Protein kinase" evidence="10">
    <location>
        <begin position="1"/>
        <end position="192"/>
    </location>
</feature>
<evidence type="ECO:0000256" key="6">
    <source>
        <dbReference type="ARBA" id="ARBA00022840"/>
    </source>
</evidence>
<evidence type="ECO:0000256" key="5">
    <source>
        <dbReference type="ARBA" id="ARBA00022777"/>
    </source>
</evidence>
<organism evidence="11 12">
    <name type="scientific">Panagrolaimus davidi</name>
    <dbReference type="NCBI Taxonomy" id="227884"/>
    <lineage>
        <taxon>Eukaryota</taxon>
        <taxon>Metazoa</taxon>
        <taxon>Ecdysozoa</taxon>
        <taxon>Nematoda</taxon>
        <taxon>Chromadorea</taxon>
        <taxon>Rhabditida</taxon>
        <taxon>Tylenchina</taxon>
        <taxon>Panagrolaimomorpha</taxon>
        <taxon>Panagrolaimoidea</taxon>
        <taxon>Panagrolaimidae</taxon>
        <taxon>Panagrolaimus</taxon>
    </lineage>
</organism>
<keyword evidence="8" id="KW-0829">Tyrosine-protein kinase</keyword>
<dbReference type="InterPro" id="IPR001245">
    <property type="entry name" value="Ser-Thr/Tyr_kinase_cat_dom"/>
</dbReference>
<evidence type="ECO:0000256" key="2">
    <source>
        <dbReference type="ARBA" id="ARBA00011902"/>
    </source>
</evidence>
<dbReference type="GO" id="GO:0012505">
    <property type="term" value="C:endomembrane system"/>
    <property type="evidence" value="ECO:0007669"/>
    <property type="project" value="UniProtKB-SubCell"/>
</dbReference>
<dbReference type="PROSITE" id="PS50011">
    <property type="entry name" value="PROTEIN_KINASE_DOM"/>
    <property type="match status" value="1"/>
</dbReference>
<evidence type="ECO:0000256" key="8">
    <source>
        <dbReference type="ARBA" id="ARBA00023137"/>
    </source>
</evidence>
<comment type="subcellular location">
    <subcellularLocation>
        <location evidence="1">Endomembrane system</location>
    </subcellularLocation>
</comment>
<dbReference type="GO" id="GO:0061564">
    <property type="term" value="P:axon development"/>
    <property type="evidence" value="ECO:0007669"/>
    <property type="project" value="UniProtKB-ARBA"/>
</dbReference>
<dbReference type="PROSITE" id="PS00109">
    <property type="entry name" value="PROTEIN_KINASE_TYR"/>
    <property type="match status" value="1"/>
</dbReference>
<keyword evidence="4" id="KW-0547">Nucleotide-binding</keyword>
<accession>A0A914Q1L4</accession>
<protein>
    <recommendedName>
        <fullName evidence="2">receptor protein-tyrosine kinase</fullName>
        <ecNumber evidence="2">2.7.10.1</ecNumber>
    </recommendedName>
</protein>
<evidence type="ECO:0000313" key="12">
    <source>
        <dbReference type="WBParaSite" id="PDA_v2.g2271.t1"/>
    </source>
</evidence>
<evidence type="ECO:0000313" key="11">
    <source>
        <dbReference type="Proteomes" id="UP000887578"/>
    </source>
</evidence>
<dbReference type="WBParaSite" id="PDA_v2.g2271.t1">
    <property type="protein sequence ID" value="PDA_v2.g2271.t1"/>
    <property type="gene ID" value="PDA_v2.g2271"/>
</dbReference>
<evidence type="ECO:0000256" key="4">
    <source>
        <dbReference type="ARBA" id="ARBA00022741"/>
    </source>
</evidence>
<sequence>MLRNDTIIVTELAESNLYEFIQFHRYNSCIMKWSLQILWQISSALEFVADNEMIHRDIACRNILMFNKNVAKLADFGLCTKMEKNGIFKDTTHKKFPLKWLSIEALIDRIFSEKSDVWAFGVTCFEIFSHGDIPYSLIPHKEMVEYLESGKRLPKPENVAPHIYELMYSCWIKESQNRPSFKEIRKSLEAVLEYGYLSLQKSA</sequence>
<evidence type="ECO:0000256" key="3">
    <source>
        <dbReference type="ARBA" id="ARBA00022679"/>
    </source>
</evidence>
<dbReference type="InterPro" id="IPR011009">
    <property type="entry name" value="Kinase-like_dom_sf"/>
</dbReference>
<keyword evidence="11" id="KW-1185">Reference proteome</keyword>
<dbReference type="Pfam" id="PF07714">
    <property type="entry name" value="PK_Tyr_Ser-Thr"/>
    <property type="match status" value="1"/>
</dbReference>
<dbReference type="InterPro" id="IPR000719">
    <property type="entry name" value="Prot_kinase_dom"/>
</dbReference>
<dbReference type="PRINTS" id="PR00109">
    <property type="entry name" value="TYRKINASE"/>
</dbReference>
<dbReference type="GO" id="GO:0007169">
    <property type="term" value="P:cell surface receptor protein tyrosine kinase signaling pathway"/>
    <property type="evidence" value="ECO:0007669"/>
    <property type="project" value="TreeGrafter"/>
</dbReference>
<dbReference type="InterPro" id="IPR050122">
    <property type="entry name" value="RTK"/>
</dbReference>
<dbReference type="FunFam" id="1.10.510.10:FF:001512">
    <property type="entry name" value="Receptor tyrosine-protein kinase erbB-2"/>
    <property type="match status" value="1"/>
</dbReference>
<dbReference type="SUPFAM" id="SSF56112">
    <property type="entry name" value="Protein kinase-like (PK-like)"/>
    <property type="match status" value="1"/>
</dbReference>
<keyword evidence="3" id="KW-0808">Transferase</keyword>
<reference evidence="12" key="1">
    <citation type="submission" date="2022-11" db="UniProtKB">
        <authorList>
            <consortium name="WormBaseParasite"/>
        </authorList>
    </citation>
    <scope>IDENTIFICATION</scope>
</reference>
<evidence type="ECO:0000256" key="1">
    <source>
        <dbReference type="ARBA" id="ARBA00004308"/>
    </source>
</evidence>
<evidence type="ECO:0000259" key="10">
    <source>
        <dbReference type="PROSITE" id="PS50011"/>
    </source>
</evidence>
<keyword evidence="6" id="KW-0067">ATP-binding</keyword>
<dbReference type="GO" id="GO:0004714">
    <property type="term" value="F:transmembrane receptor protein tyrosine kinase activity"/>
    <property type="evidence" value="ECO:0007669"/>
    <property type="project" value="UniProtKB-EC"/>
</dbReference>
<dbReference type="AlphaFoldDB" id="A0A914Q1L4"/>
<dbReference type="PANTHER" id="PTHR24416">
    <property type="entry name" value="TYROSINE-PROTEIN KINASE RECEPTOR"/>
    <property type="match status" value="1"/>
</dbReference>
<keyword evidence="7" id="KW-0472">Membrane</keyword>
<dbReference type="PANTHER" id="PTHR24416:SF600">
    <property type="entry name" value="PDGF- AND VEGF-RECEPTOR RELATED, ISOFORM J"/>
    <property type="match status" value="1"/>
</dbReference>
<dbReference type="EC" id="2.7.10.1" evidence="2"/>
<dbReference type="SMART" id="SM00219">
    <property type="entry name" value="TyrKc"/>
    <property type="match status" value="1"/>
</dbReference>
<dbReference type="GO" id="GO:0043235">
    <property type="term" value="C:receptor complex"/>
    <property type="evidence" value="ECO:0007669"/>
    <property type="project" value="TreeGrafter"/>
</dbReference>
<proteinExistence type="predicted"/>
<evidence type="ECO:0000256" key="9">
    <source>
        <dbReference type="ARBA" id="ARBA00051243"/>
    </source>
</evidence>
<dbReference type="InterPro" id="IPR008266">
    <property type="entry name" value="Tyr_kinase_AS"/>
</dbReference>
<dbReference type="GO" id="GO:0048680">
    <property type="term" value="P:positive regulation of axon regeneration"/>
    <property type="evidence" value="ECO:0007669"/>
    <property type="project" value="UniProtKB-ARBA"/>
</dbReference>
<keyword evidence="5" id="KW-0418">Kinase</keyword>
<dbReference type="Proteomes" id="UP000887578">
    <property type="component" value="Unplaced"/>
</dbReference>
<dbReference type="Gene3D" id="1.10.510.10">
    <property type="entry name" value="Transferase(Phosphotransferase) domain 1"/>
    <property type="match status" value="1"/>
</dbReference>
<evidence type="ECO:0000256" key="7">
    <source>
        <dbReference type="ARBA" id="ARBA00023136"/>
    </source>
</evidence>